<sequence>MKIINEKGVVDREWRQKGRVVDGRRRVVMDDSVGGKACGVSASANFARPTSTCPSPAVSVNQ</sequence>
<evidence type="ECO:0000313" key="2">
    <source>
        <dbReference type="Proteomes" id="UP000324222"/>
    </source>
</evidence>
<keyword evidence="2" id="KW-1185">Reference proteome</keyword>
<accession>A0A5B7JTU1</accession>
<dbReference type="AlphaFoldDB" id="A0A5B7JTU1"/>
<organism evidence="1 2">
    <name type="scientific">Portunus trituberculatus</name>
    <name type="common">Swimming crab</name>
    <name type="synonym">Neptunus trituberculatus</name>
    <dbReference type="NCBI Taxonomy" id="210409"/>
    <lineage>
        <taxon>Eukaryota</taxon>
        <taxon>Metazoa</taxon>
        <taxon>Ecdysozoa</taxon>
        <taxon>Arthropoda</taxon>
        <taxon>Crustacea</taxon>
        <taxon>Multicrustacea</taxon>
        <taxon>Malacostraca</taxon>
        <taxon>Eumalacostraca</taxon>
        <taxon>Eucarida</taxon>
        <taxon>Decapoda</taxon>
        <taxon>Pleocyemata</taxon>
        <taxon>Brachyura</taxon>
        <taxon>Eubrachyura</taxon>
        <taxon>Portunoidea</taxon>
        <taxon>Portunidae</taxon>
        <taxon>Portuninae</taxon>
        <taxon>Portunus</taxon>
    </lineage>
</organism>
<reference evidence="1 2" key="1">
    <citation type="submission" date="2019-05" db="EMBL/GenBank/DDBJ databases">
        <title>Another draft genome of Portunus trituberculatus and its Hox gene families provides insights of decapod evolution.</title>
        <authorList>
            <person name="Jeong J.-H."/>
            <person name="Song I."/>
            <person name="Kim S."/>
            <person name="Choi T."/>
            <person name="Kim D."/>
            <person name="Ryu S."/>
            <person name="Kim W."/>
        </authorList>
    </citation>
    <scope>NUCLEOTIDE SEQUENCE [LARGE SCALE GENOMIC DNA]</scope>
    <source>
        <tissue evidence="1">Muscle</tissue>
    </source>
</reference>
<gene>
    <name evidence="1" type="ORF">E2C01_090969</name>
</gene>
<name>A0A5B7JTU1_PORTR</name>
<comment type="caution">
    <text evidence="1">The sequence shown here is derived from an EMBL/GenBank/DDBJ whole genome shotgun (WGS) entry which is preliminary data.</text>
</comment>
<evidence type="ECO:0000313" key="1">
    <source>
        <dbReference type="EMBL" id="MPC95744.1"/>
    </source>
</evidence>
<protein>
    <submittedName>
        <fullName evidence="1">Uncharacterized protein</fullName>
    </submittedName>
</protein>
<dbReference type="Proteomes" id="UP000324222">
    <property type="component" value="Unassembled WGS sequence"/>
</dbReference>
<proteinExistence type="predicted"/>
<dbReference type="EMBL" id="VSRR010103374">
    <property type="protein sequence ID" value="MPC95744.1"/>
    <property type="molecule type" value="Genomic_DNA"/>
</dbReference>